<name>A0ABT8IML0_9BACL</name>
<reference evidence="2" key="1">
    <citation type="submission" date="2022-08" db="EMBL/GenBank/DDBJ databases">
        <title>Polycladomyces zharkentsis sp. nov., a novel thermophilic CMC and starch-degrading bacterium isolated from a geothermal spring in Kazakhstan.</title>
        <authorList>
            <person name="Mashzhan A."/>
            <person name="Kistaubaeva A."/>
            <person name="Javier-Lopez R."/>
            <person name="Birkeland N.-K."/>
        </authorList>
    </citation>
    <scope>NUCLEOTIDE SEQUENCE</scope>
    <source>
        <strain evidence="2">KSR 13</strain>
    </source>
</reference>
<evidence type="ECO:0000256" key="1">
    <source>
        <dbReference type="SAM" id="Phobius"/>
    </source>
</evidence>
<evidence type="ECO:0000313" key="2">
    <source>
        <dbReference type="EMBL" id="MDN4594011.1"/>
    </source>
</evidence>
<feature type="transmembrane region" description="Helical" evidence="1">
    <location>
        <begin position="101"/>
        <end position="127"/>
    </location>
</feature>
<feature type="transmembrane region" description="Helical" evidence="1">
    <location>
        <begin position="250"/>
        <end position="272"/>
    </location>
</feature>
<organism evidence="2 3">
    <name type="scientific">Polycladomyces subterraneus</name>
    <dbReference type="NCBI Taxonomy" id="1016997"/>
    <lineage>
        <taxon>Bacteria</taxon>
        <taxon>Bacillati</taxon>
        <taxon>Bacillota</taxon>
        <taxon>Bacilli</taxon>
        <taxon>Bacillales</taxon>
        <taxon>Thermoactinomycetaceae</taxon>
        <taxon>Polycladomyces</taxon>
    </lineage>
</organism>
<keyword evidence="1" id="KW-1133">Transmembrane helix</keyword>
<feature type="transmembrane region" description="Helical" evidence="1">
    <location>
        <begin position="60"/>
        <end position="81"/>
    </location>
</feature>
<dbReference type="RefSeq" id="WP_301238690.1">
    <property type="nucleotide sequence ID" value="NZ_JANRHH010000035.1"/>
</dbReference>
<dbReference type="InterPro" id="IPR006160">
    <property type="entry name" value="SCFA_transpt_AtoE"/>
</dbReference>
<feature type="transmembrane region" description="Helical" evidence="1">
    <location>
        <begin position="308"/>
        <end position="325"/>
    </location>
</feature>
<gene>
    <name evidence="2" type="ORF">NWF35_08865</name>
</gene>
<feature type="transmembrane region" description="Helical" evidence="1">
    <location>
        <begin position="191"/>
        <end position="209"/>
    </location>
</feature>
<feature type="transmembrane region" description="Helical" evidence="1">
    <location>
        <begin position="139"/>
        <end position="164"/>
    </location>
</feature>
<dbReference type="Pfam" id="PF02667">
    <property type="entry name" value="SCFA_trans"/>
    <property type="match status" value="1"/>
</dbReference>
<dbReference type="EMBL" id="JANRHH010000035">
    <property type="protein sequence ID" value="MDN4594011.1"/>
    <property type="molecule type" value="Genomic_DNA"/>
</dbReference>
<comment type="caution">
    <text evidence="2">The sequence shown here is derived from an EMBL/GenBank/DDBJ whole genome shotgun (WGS) entry which is preliminary data.</text>
</comment>
<keyword evidence="3" id="KW-1185">Reference proteome</keyword>
<keyword evidence="1" id="KW-0472">Membrane</keyword>
<feature type="transmembrane region" description="Helical" evidence="1">
    <location>
        <begin position="278"/>
        <end position="296"/>
    </location>
</feature>
<dbReference type="Proteomes" id="UP001174196">
    <property type="component" value="Unassembled WGS sequence"/>
</dbReference>
<feature type="transmembrane region" description="Helical" evidence="1">
    <location>
        <begin position="354"/>
        <end position="376"/>
    </location>
</feature>
<evidence type="ECO:0000313" key="3">
    <source>
        <dbReference type="Proteomes" id="UP001174196"/>
    </source>
</evidence>
<feature type="transmembrane region" description="Helical" evidence="1">
    <location>
        <begin position="432"/>
        <end position="453"/>
    </location>
</feature>
<feature type="transmembrane region" description="Helical" evidence="1">
    <location>
        <begin position="20"/>
        <end position="39"/>
    </location>
</feature>
<dbReference type="PANTHER" id="PTHR41983:SF2">
    <property type="entry name" value="SHORT-CHAIN FATTY ACID TRANSPORTER-RELATED"/>
    <property type="match status" value="1"/>
</dbReference>
<sequence length="454" mass="49266">MFVKLTQLFVRFAQRFMPDPYLYAVLLTIIVAAGAWLAVPGVGAGKWIEVWYEGVWGTQNIFTFALQMTLILICGYTLAQAPLVERALRRLASVPNNQSQAAVLVFLTGSITSFFNWGLGLVVGTLLAKEVSKRIEADFAYLVAAAYMGFITWASGFSSSIVLANADPTSSLNWIHKLTGQTIPVSETLGAAYNLVPVVVTVVVIAVLLKWMQPQQIQPVDRARLSQMDAKQEMAVASESTFAFRLERAWIFNLLVATAGLYYFFIIAGATLKIDTMIMLFTVAGLLFHGTPIRFIQAFKEAAKASGSLLLQYPFYGGIMALITFSPDPAHTPSLAVVLARSLVEGATEATLPFFNFLASLIITMFIPSGGGHWAVQAPVSIETARLLGETSVQYLGKISMSVAFGEQVGNMIQPFWALPVLAIAGLGIRDIMGYCMMALLIGIVIFGGALLVF</sequence>
<proteinExistence type="predicted"/>
<keyword evidence="1" id="KW-0812">Transmembrane</keyword>
<dbReference type="PANTHER" id="PTHR41983">
    <property type="entry name" value="SHORT-CHAIN FATTY ACID TRANSPORTER-RELATED"/>
    <property type="match status" value="1"/>
</dbReference>
<accession>A0ABT8IML0</accession>
<protein>
    <submittedName>
        <fullName evidence="2">TIGR00366 family protein</fullName>
    </submittedName>
</protein>